<keyword evidence="1" id="KW-1133">Transmembrane helix</keyword>
<dbReference type="PROSITE" id="PS50092">
    <property type="entry name" value="TSP1"/>
    <property type="match status" value="1"/>
</dbReference>
<protein>
    <recommendedName>
        <fullName evidence="4">TSP1 domain-containing protein TSP12</fullName>
    </recommendedName>
</protein>
<evidence type="ECO:0000313" key="2">
    <source>
        <dbReference type="EMBL" id="EEA05442.1"/>
    </source>
</evidence>
<keyword evidence="3" id="KW-1185">Reference proteome</keyword>
<reference evidence="2" key="1">
    <citation type="submission" date="2008-06" db="EMBL/GenBank/DDBJ databases">
        <authorList>
            <person name="Lorenzi H."/>
            <person name="Inman J."/>
            <person name="Miller J."/>
            <person name="Schobel S."/>
            <person name="Amedeo P."/>
            <person name="Caler E.V."/>
            <person name="da Silva J."/>
        </authorList>
    </citation>
    <scope>NUCLEOTIDE SEQUENCE [LARGE SCALE GENOMIC DNA]</scope>
    <source>
        <strain evidence="2">RN66</strain>
    </source>
</reference>
<sequence>MEILRANKIMNNFISKISNIIIFSHSILLFVWLRIYVCSESTINNDWIGFEDNNPSGLQSIVNFDDHSVIQSLQDNEIVMNKLGYEDELSKQFEANNIFDNSITLNEITTKLQSISSTNPDKSGKKFFNNKLGQMITFKVEENDRHIDSDIEVLITISLPLSIFEGHNIDYFIISTPPLYTLPLGKRVCRSVGFMKDFSNIKKNEEIRIKCITVTANNLLYFVIQTETETPISAPGTHMFILKVRTPAETHKVYNDPKNFWWLAKIRFSSGHYITKVFENSRLLQKAECQWSPWRRETGCSSTCNGGIEIWRRSLLSGKNEEFCGGVYQSRECATNKCNISCQLGIWEKLIDCTTECDASINNGKKIEVRRVIMLNSGKGLHCSEIYPWNEETQTGWNPSLGMVVRYSECESKYQKSCSEQIGCRVEKENLRTIPSNYPWGPCPFPCGGFGNITSLVQVAHGIPKWVGEKLFPETFEFPCKSNKKPIIEHIPCNTRPCEDCMIYLENSELNTTTNVWIFFHLFQEADEIRFTLPKGFSFPVYNEVELSLTKYDNKDVNISNNKHWTLLDSIKLAIDYKGNRKQEVINNNVNVTNEDCHIIAASFGSIKSCNILSSSKDNSTIFTEALLSLDSTVEATKFSFNEENKNQKPNWFIIPINIQSAEGLLLPNGIPNKEQFKLHTRGSNSLKEPEELICNLQTKINFPQPCLINVSPVRNSDCKNCTKRNIYDIEAYKLFIPEKNGGACVVPIDDRIPETKTKISCIHVCPKGKQYRMGTIKDLTKIEFKFNNNKKKKDNTPQK</sequence>
<dbReference type="AlphaFoldDB" id="B6AAP0"/>
<dbReference type="VEuPathDB" id="CryptoDB:CMU_024480"/>
<name>B6AAP0_CRYMR</name>
<dbReference type="InterPro" id="IPR000884">
    <property type="entry name" value="TSP1_rpt"/>
</dbReference>
<evidence type="ECO:0000313" key="3">
    <source>
        <dbReference type="Proteomes" id="UP000001460"/>
    </source>
</evidence>
<dbReference type="SMART" id="SM00209">
    <property type="entry name" value="TSP1"/>
    <property type="match status" value="1"/>
</dbReference>
<dbReference type="GeneID" id="6995022"/>
<gene>
    <name evidence="2" type="ORF">CMU_024480</name>
</gene>
<keyword evidence="1" id="KW-0812">Transmembrane</keyword>
<dbReference type="eggNOG" id="ENOG502SJ6F">
    <property type="taxonomic scope" value="Eukaryota"/>
</dbReference>
<dbReference type="OMA" id="RYSECES"/>
<dbReference type="EMBL" id="DS989727">
    <property type="protein sequence ID" value="EEA05442.1"/>
    <property type="molecule type" value="Genomic_DNA"/>
</dbReference>
<evidence type="ECO:0000256" key="1">
    <source>
        <dbReference type="SAM" id="Phobius"/>
    </source>
</evidence>
<feature type="transmembrane region" description="Helical" evidence="1">
    <location>
        <begin position="20"/>
        <end position="37"/>
    </location>
</feature>
<keyword evidence="1" id="KW-0472">Membrane</keyword>
<dbReference type="OrthoDB" id="446173at2759"/>
<proteinExistence type="predicted"/>
<dbReference type="RefSeq" id="XP_002139791.1">
    <property type="nucleotide sequence ID" value="XM_002139755.1"/>
</dbReference>
<dbReference type="Proteomes" id="UP000001460">
    <property type="component" value="Unassembled WGS sequence"/>
</dbReference>
<organism evidence="2 3">
    <name type="scientific">Cryptosporidium muris (strain RN66)</name>
    <dbReference type="NCBI Taxonomy" id="441375"/>
    <lineage>
        <taxon>Eukaryota</taxon>
        <taxon>Sar</taxon>
        <taxon>Alveolata</taxon>
        <taxon>Apicomplexa</taxon>
        <taxon>Conoidasida</taxon>
        <taxon>Coccidia</taxon>
        <taxon>Eucoccidiorida</taxon>
        <taxon>Eimeriorina</taxon>
        <taxon>Cryptosporidiidae</taxon>
        <taxon>Cryptosporidium</taxon>
    </lineage>
</organism>
<accession>B6AAP0</accession>
<evidence type="ECO:0008006" key="4">
    <source>
        <dbReference type="Google" id="ProtNLM"/>
    </source>
</evidence>